<evidence type="ECO:0000313" key="1">
    <source>
        <dbReference type="EMBL" id="DAE06987.1"/>
    </source>
</evidence>
<proteinExistence type="predicted"/>
<organism evidence="1">
    <name type="scientific">Siphoviridae sp. ctL0q1</name>
    <dbReference type="NCBI Taxonomy" id="2825449"/>
    <lineage>
        <taxon>Viruses</taxon>
        <taxon>Duplodnaviria</taxon>
        <taxon>Heunggongvirae</taxon>
        <taxon>Uroviricota</taxon>
        <taxon>Caudoviricetes</taxon>
    </lineage>
</organism>
<dbReference type="EMBL" id="BK015443">
    <property type="protein sequence ID" value="DAE06987.1"/>
    <property type="molecule type" value="Genomic_DNA"/>
</dbReference>
<accession>A0A8S5PKI2</accession>
<name>A0A8S5PKI2_9CAUD</name>
<sequence length="36" mass="4363">MTYTKVSSAERRWFSRHTQKCSLPNDGFSRWIYSHV</sequence>
<reference evidence="1" key="1">
    <citation type="journal article" date="2021" name="Proc. Natl. Acad. Sci. U.S.A.">
        <title>A Catalog of Tens of Thousands of Viruses from Human Metagenomes Reveals Hidden Associations with Chronic Diseases.</title>
        <authorList>
            <person name="Tisza M.J."/>
            <person name="Buck C.B."/>
        </authorList>
    </citation>
    <scope>NUCLEOTIDE SEQUENCE</scope>
    <source>
        <strain evidence="1">CtL0q1</strain>
    </source>
</reference>
<protein>
    <submittedName>
        <fullName evidence="1">Uncharacterized protein</fullName>
    </submittedName>
</protein>